<keyword evidence="13" id="KW-0732">Signal</keyword>
<evidence type="ECO:0000256" key="13">
    <source>
        <dbReference type="SAM" id="SignalP"/>
    </source>
</evidence>
<keyword evidence="9 11" id="KW-0472">Membrane</keyword>
<dbReference type="Proteomes" id="UP000002608">
    <property type="component" value="Chromosome"/>
</dbReference>
<protein>
    <submittedName>
        <fullName evidence="16">TonB-dependent receptor plug</fullName>
    </submittedName>
</protein>
<dbReference type="Pfam" id="PF00593">
    <property type="entry name" value="TonB_dep_Rec_b-barrel"/>
    <property type="match status" value="1"/>
</dbReference>
<keyword evidence="17" id="KW-1185">Reference proteome</keyword>
<sequence>MTLRSRRCTKPRFSSVWTLLLPIFTVPTAIAQSETEVPKPSSKGTIEVIEVTARRSVESLQATPISLTALDTEAIEQKGIRSVVDLTGYVPTLQIQANASGSNDVTLSMRGLRVSDSVSTAESPIGVYLDGAILPRISGAMMDLLELERVEVLRGPQGSLYGRNSTGGAINMISKKPYLDFGLTQDFTVGSESLFITQTRIDSGELGESGLTAAFSFRSANRDGHIDIIDTPNDRDGGAYDDKAYRLAINWLANDYFEVDYSYNRIESEGTKTPSHLAAVSYEAGEVAQVNGEPLELQASRADSLNLNNNGYGTSNTTLHTLAINWDMSDNYSLRAVTGIRDWQGEEFGNDLDGNGLLQANVINPVTFETSIQAFPGLFYSPLNKRKQQHFSQELQLLGTITDDLDFVFGLFYFDEDFDEYNPTNFYLPRAVIGPMFGNPNADFGMLAANIMDFNGSSKSKAAFSQFNWRLNQDLRLTAGIRYTQDEKYLYQTVVDFNDPSGFVSGGDSRDYSNFNWNISADYQFSETSFGYARVATGYKSGGLTARSAGTGNLFLDDFDEETLIGYEVGIKNDLFDKRLRLNTNVFYTQYDDFQIDSFLFGSGGATSLIENAGDADQLGVEVEFVIAATEDLRIDGNIAWLDMDFQKYEVLNRKTNQLVDVAEEAEFPYVSEITAALGVQYLLAELWGGELSLRADARYIGKRVFTQVEVVPGPTPDLDDYHSPFMHDIAADAYTLVDLRASLDGVDTGFGELRLSAWMRNTLDEEYITQGIDFGSLGIGNVIYGDPRTIGLDMRLQF</sequence>
<dbReference type="InterPro" id="IPR036942">
    <property type="entry name" value="Beta-barrel_TonB_sf"/>
</dbReference>
<evidence type="ECO:0000256" key="2">
    <source>
        <dbReference type="ARBA" id="ARBA00022448"/>
    </source>
</evidence>
<dbReference type="InterPro" id="IPR012910">
    <property type="entry name" value="Plug_dom"/>
</dbReference>
<dbReference type="GO" id="GO:0009279">
    <property type="term" value="C:cell outer membrane"/>
    <property type="evidence" value="ECO:0007669"/>
    <property type="project" value="UniProtKB-SubCell"/>
</dbReference>
<dbReference type="SUPFAM" id="SSF56935">
    <property type="entry name" value="Porins"/>
    <property type="match status" value="1"/>
</dbReference>
<evidence type="ECO:0000256" key="10">
    <source>
        <dbReference type="ARBA" id="ARBA00023237"/>
    </source>
</evidence>
<evidence type="ECO:0000313" key="16">
    <source>
        <dbReference type="EMBL" id="ABV87185.1"/>
    </source>
</evidence>
<evidence type="ECO:0000256" key="5">
    <source>
        <dbReference type="ARBA" id="ARBA00022692"/>
    </source>
</evidence>
<organism evidence="16 17">
    <name type="scientific">Shewanella pealeana (strain ATCC 700345 / ANG-SQ1)</name>
    <dbReference type="NCBI Taxonomy" id="398579"/>
    <lineage>
        <taxon>Bacteria</taxon>
        <taxon>Pseudomonadati</taxon>
        <taxon>Pseudomonadota</taxon>
        <taxon>Gammaproteobacteria</taxon>
        <taxon>Alteromonadales</taxon>
        <taxon>Shewanellaceae</taxon>
        <taxon>Shewanella</taxon>
    </lineage>
</organism>
<evidence type="ECO:0000256" key="12">
    <source>
        <dbReference type="RuleBase" id="RU003357"/>
    </source>
</evidence>
<evidence type="ECO:0000256" key="11">
    <source>
        <dbReference type="PROSITE-ProRule" id="PRU01360"/>
    </source>
</evidence>
<dbReference type="eggNOG" id="COG4774">
    <property type="taxonomic scope" value="Bacteria"/>
</dbReference>
<keyword evidence="10 11" id="KW-0998">Cell outer membrane</keyword>
<dbReference type="HOGENOM" id="CLU_008287_15_0_6"/>
<evidence type="ECO:0000256" key="7">
    <source>
        <dbReference type="ARBA" id="ARBA00023065"/>
    </source>
</evidence>
<keyword evidence="3 11" id="KW-1134">Transmembrane beta strand</keyword>
<proteinExistence type="inferred from homology"/>
<dbReference type="PROSITE" id="PS52016">
    <property type="entry name" value="TONB_DEPENDENT_REC_3"/>
    <property type="match status" value="1"/>
</dbReference>
<evidence type="ECO:0000259" key="15">
    <source>
        <dbReference type="Pfam" id="PF07715"/>
    </source>
</evidence>
<dbReference type="RefSeq" id="WP_012155105.1">
    <property type="nucleotide sequence ID" value="NC_009901.1"/>
</dbReference>
<keyword evidence="7" id="KW-0406">Ion transport</keyword>
<dbReference type="PANTHER" id="PTHR32552">
    <property type="entry name" value="FERRICHROME IRON RECEPTOR-RELATED"/>
    <property type="match status" value="1"/>
</dbReference>
<name>A8H3P8_SHEPA</name>
<accession>A8H3P8</accession>
<dbReference type="PANTHER" id="PTHR32552:SF81">
    <property type="entry name" value="TONB-DEPENDENT OUTER MEMBRANE RECEPTOR"/>
    <property type="match status" value="1"/>
</dbReference>
<evidence type="ECO:0000259" key="14">
    <source>
        <dbReference type="Pfam" id="PF00593"/>
    </source>
</evidence>
<evidence type="ECO:0000256" key="9">
    <source>
        <dbReference type="ARBA" id="ARBA00023136"/>
    </source>
</evidence>
<dbReference type="InterPro" id="IPR000531">
    <property type="entry name" value="Beta-barrel_TonB"/>
</dbReference>
<evidence type="ECO:0000256" key="3">
    <source>
        <dbReference type="ARBA" id="ARBA00022452"/>
    </source>
</evidence>
<dbReference type="Pfam" id="PF07715">
    <property type="entry name" value="Plug"/>
    <property type="match status" value="1"/>
</dbReference>
<dbReference type="InterPro" id="IPR039426">
    <property type="entry name" value="TonB-dep_rcpt-like"/>
</dbReference>
<keyword evidence="16" id="KW-0675">Receptor</keyword>
<dbReference type="Gene3D" id="2.40.170.20">
    <property type="entry name" value="TonB-dependent receptor, beta-barrel domain"/>
    <property type="match status" value="1"/>
</dbReference>
<comment type="similarity">
    <text evidence="11 12">Belongs to the TonB-dependent receptor family.</text>
</comment>
<keyword evidence="5 11" id="KW-0812">Transmembrane</keyword>
<dbReference type="EMBL" id="CP000851">
    <property type="protein sequence ID" value="ABV87185.1"/>
    <property type="molecule type" value="Genomic_DNA"/>
</dbReference>
<evidence type="ECO:0000256" key="6">
    <source>
        <dbReference type="ARBA" id="ARBA00023004"/>
    </source>
</evidence>
<feature type="signal peptide" evidence="13">
    <location>
        <begin position="1"/>
        <end position="31"/>
    </location>
</feature>
<dbReference type="OrthoDB" id="127311at2"/>
<keyword evidence="4" id="KW-0410">Iron transport</keyword>
<evidence type="ECO:0000256" key="4">
    <source>
        <dbReference type="ARBA" id="ARBA00022496"/>
    </source>
</evidence>
<dbReference type="KEGG" id="spl:Spea_1862"/>
<feature type="chain" id="PRO_5002720188" evidence="13">
    <location>
        <begin position="32"/>
        <end position="799"/>
    </location>
</feature>
<evidence type="ECO:0000256" key="8">
    <source>
        <dbReference type="ARBA" id="ARBA00023077"/>
    </source>
</evidence>
<keyword evidence="6" id="KW-0408">Iron</keyword>
<dbReference type="STRING" id="398579.Spea_1862"/>
<keyword evidence="8 12" id="KW-0798">TonB box</keyword>
<feature type="domain" description="TonB-dependent receptor-like beta-barrel" evidence="14">
    <location>
        <begin position="300"/>
        <end position="762"/>
    </location>
</feature>
<feature type="domain" description="TonB-dependent receptor plug" evidence="15">
    <location>
        <begin position="60"/>
        <end position="169"/>
    </location>
</feature>
<gene>
    <name evidence="16" type="ordered locus">Spea_1862</name>
</gene>
<dbReference type="AlphaFoldDB" id="A8H3P8"/>
<evidence type="ECO:0000256" key="1">
    <source>
        <dbReference type="ARBA" id="ARBA00004571"/>
    </source>
</evidence>
<dbReference type="GO" id="GO:0006826">
    <property type="term" value="P:iron ion transport"/>
    <property type="evidence" value="ECO:0007669"/>
    <property type="project" value="UniProtKB-KW"/>
</dbReference>
<reference evidence="16 17" key="1">
    <citation type="submission" date="2007-10" db="EMBL/GenBank/DDBJ databases">
        <title>Complete sequence of Shewanella pealeana ATCC 700345.</title>
        <authorList>
            <consortium name="US DOE Joint Genome Institute"/>
            <person name="Copeland A."/>
            <person name="Lucas S."/>
            <person name="Lapidus A."/>
            <person name="Barry K."/>
            <person name="Glavina del Rio T."/>
            <person name="Dalin E."/>
            <person name="Tice H."/>
            <person name="Pitluck S."/>
            <person name="Chertkov O."/>
            <person name="Brettin T."/>
            <person name="Bruce D."/>
            <person name="Detter J.C."/>
            <person name="Han C."/>
            <person name="Schmutz J."/>
            <person name="Larimer F."/>
            <person name="Land M."/>
            <person name="Hauser L."/>
            <person name="Kyrpides N."/>
            <person name="Kim E."/>
            <person name="Zhao J.-S.Z."/>
            <person name="Manno D."/>
            <person name="Hawari J."/>
            <person name="Richardson P."/>
        </authorList>
    </citation>
    <scope>NUCLEOTIDE SEQUENCE [LARGE SCALE GENOMIC DNA]</scope>
    <source>
        <strain evidence="17">ATCC 700345 / ANG-SQ1</strain>
    </source>
</reference>
<comment type="subcellular location">
    <subcellularLocation>
        <location evidence="1 11">Cell outer membrane</location>
        <topology evidence="1 11">Multi-pass membrane protein</topology>
    </subcellularLocation>
</comment>
<evidence type="ECO:0000313" key="17">
    <source>
        <dbReference type="Proteomes" id="UP000002608"/>
    </source>
</evidence>
<keyword evidence="2 11" id="KW-0813">Transport</keyword>